<dbReference type="EMBL" id="AAGW02017718">
    <property type="status" value="NOT_ANNOTATED_CDS"/>
    <property type="molecule type" value="Genomic_DNA"/>
</dbReference>
<dbReference type="InParanoid" id="G1U7I7"/>
<dbReference type="Pfam" id="PF15137">
    <property type="entry name" value="ECPIP"/>
    <property type="match status" value="1"/>
</dbReference>
<dbReference type="AlphaFoldDB" id="G1U7I7"/>
<dbReference type="Proteomes" id="UP000001811">
    <property type="component" value="Chromosome 14"/>
</dbReference>
<keyword evidence="3" id="KW-1185">Reference proteome</keyword>
<accession>G1U7I7</accession>
<evidence type="ECO:0000313" key="2">
    <source>
        <dbReference type="Ensembl" id="ENSOCUP00000025393.2"/>
    </source>
</evidence>
<dbReference type="PaxDb" id="9986-ENSOCUP00000025393"/>
<dbReference type="RefSeq" id="XP_008265407.1">
    <property type="nucleotide sequence ID" value="XM_008267185.4"/>
</dbReference>
<dbReference type="eggNOG" id="ENOG502S2I2">
    <property type="taxonomic scope" value="Eukaryota"/>
</dbReference>
<dbReference type="HOGENOM" id="CLU_079917_0_0_1"/>
<dbReference type="GO" id="GO:0042802">
    <property type="term" value="F:identical protein binding"/>
    <property type="evidence" value="ECO:0007669"/>
    <property type="project" value="Ensembl"/>
</dbReference>
<sequence length="211" mass="22884">MGPPSGHCLLLLGTLGVFVLQRGTAGQKNSTLILARENAIRNCTCSADIRDCDYSLANLMCSCKTALPLAVERASYHGHLTVWFTDTSALGRLLNFTLVQDLKLALCSTNTLPAAYLAICGLRRLRINTESKYASAEQSLLIRGGGDGDTEGWPSCLHISFLDVALFNRDSSLKSYSVENVTSTAHDFPDFSYFKTFPVASNASCVVTVIY</sequence>
<evidence type="ECO:0000256" key="1">
    <source>
        <dbReference type="SAM" id="SignalP"/>
    </source>
</evidence>
<dbReference type="GeneTree" id="ENSGT00390000016499"/>
<protein>
    <submittedName>
        <fullName evidence="2">Exosomal polycystin 1 interacting protein</fullName>
    </submittedName>
</protein>
<dbReference type="GO" id="GO:0070062">
    <property type="term" value="C:extracellular exosome"/>
    <property type="evidence" value="ECO:0007669"/>
    <property type="project" value="Ensembl"/>
</dbReference>
<evidence type="ECO:0000313" key="3">
    <source>
        <dbReference type="Proteomes" id="UP000001811"/>
    </source>
</evidence>
<dbReference type="KEGG" id="ocu:100339255"/>
<gene>
    <name evidence="2" type="primary">EPCIP</name>
</gene>
<dbReference type="PANTHER" id="PTHR35658:SF1">
    <property type="entry name" value="CHROMOSOME 21 OPEN READING FRAME 62"/>
    <property type="match status" value="1"/>
</dbReference>
<keyword evidence="1" id="KW-0732">Signal</keyword>
<reference evidence="2 3" key="1">
    <citation type="journal article" date="2011" name="Nature">
        <title>A high-resolution map of human evolutionary constraint using 29 mammals.</title>
        <authorList>
            <person name="Lindblad-Toh K."/>
            <person name="Garber M."/>
            <person name="Zuk O."/>
            <person name="Lin M.F."/>
            <person name="Parker B.J."/>
            <person name="Washietl S."/>
            <person name="Kheradpour P."/>
            <person name="Ernst J."/>
            <person name="Jordan G."/>
            <person name="Mauceli E."/>
            <person name="Ward L.D."/>
            <person name="Lowe C.B."/>
            <person name="Holloway A.K."/>
            <person name="Clamp M."/>
            <person name="Gnerre S."/>
            <person name="Alfoldi J."/>
            <person name="Beal K."/>
            <person name="Chang J."/>
            <person name="Clawson H."/>
            <person name="Cuff J."/>
            <person name="Di Palma F."/>
            <person name="Fitzgerald S."/>
            <person name="Flicek P."/>
            <person name="Guttman M."/>
            <person name="Hubisz M.J."/>
            <person name="Jaffe D.B."/>
            <person name="Jungreis I."/>
            <person name="Kent W.J."/>
            <person name="Kostka D."/>
            <person name="Lara M."/>
            <person name="Martins A.L."/>
            <person name="Massingham T."/>
            <person name="Moltke I."/>
            <person name="Raney B.J."/>
            <person name="Rasmussen M.D."/>
            <person name="Robinson J."/>
            <person name="Stark A."/>
            <person name="Vilella A.J."/>
            <person name="Wen J."/>
            <person name="Xie X."/>
            <person name="Zody M.C."/>
            <person name="Baldwin J."/>
            <person name="Bloom T."/>
            <person name="Chin C.W."/>
            <person name="Heiman D."/>
            <person name="Nicol R."/>
            <person name="Nusbaum C."/>
            <person name="Young S."/>
            <person name="Wilkinson J."/>
            <person name="Worley K.C."/>
            <person name="Kovar C.L."/>
            <person name="Muzny D.M."/>
            <person name="Gibbs R.A."/>
            <person name="Cree A."/>
            <person name="Dihn H.H."/>
            <person name="Fowler G."/>
            <person name="Jhangiani S."/>
            <person name="Joshi V."/>
            <person name="Lee S."/>
            <person name="Lewis L.R."/>
            <person name="Nazareth L.V."/>
            <person name="Okwuonu G."/>
            <person name="Santibanez J."/>
            <person name="Warren W.C."/>
            <person name="Mardis E.R."/>
            <person name="Weinstock G.M."/>
            <person name="Wilson R.K."/>
            <person name="Delehaunty K."/>
            <person name="Dooling D."/>
            <person name="Fronik C."/>
            <person name="Fulton L."/>
            <person name="Fulton B."/>
            <person name="Graves T."/>
            <person name="Minx P."/>
            <person name="Sodergren E."/>
            <person name="Birney E."/>
            <person name="Margulies E.H."/>
            <person name="Herrero J."/>
            <person name="Green E.D."/>
            <person name="Haussler D."/>
            <person name="Siepel A."/>
            <person name="Goldman N."/>
            <person name="Pollard K.S."/>
            <person name="Pedersen J.S."/>
            <person name="Lander E.S."/>
            <person name="Kellis M."/>
        </authorList>
    </citation>
    <scope>NUCLEOTIDE SEQUENCE [LARGE SCALE GENOMIC DNA]</scope>
    <source>
        <strain evidence="2 3">Thorbecke inbred</strain>
    </source>
</reference>
<reference evidence="2" key="2">
    <citation type="submission" date="2025-08" db="UniProtKB">
        <authorList>
            <consortium name="Ensembl"/>
        </authorList>
    </citation>
    <scope>IDENTIFICATION</scope>
    <source>
        <strain evidence="2">Thorbecke</strain>
    </source>
</reference>
<dbReference type="Ensembl" id="ENSOCUT00000007160.3">
    <property type="protein sequence ID" value="ENSOCUP00000025393.2"/>
    <property type="gene ID" value="ENSOCUG00000007160.3"/>
</dbReference>
<dbReference type="OrthoDB" id="8434774at2759"/>
<dbReference type="GO" id="GO:0140494">
    <property type="term" value="C:migrasome"/>
    <property type="evidence" value="ECO:0007669"/>
    <property type="project" value="Ensembl"/>
</dbReference>
<dbReference type="Bgee" id="ENSOCUG00000007160">
    <property type="expression patterns" value="Expressed in testis and 6 other cell types or tissues"/>
</dbReference>
<dbReference type="PANTHER" id="PTHR35658">
    <property type="entry name" value="RCG58666, ISOFORM CRA_A"/>
    <property type="match status" value="1"/>
</dbReference>
<feature type="signal peptide" evidence="1">
    <location>
        <begin position="1"/>
        <end position="26"/>
    </location>
</feature>
<reference evidence="2" key="3">
    <citation type="submission" date="2025-09" db="UniProtKB">
        <authorList>
            <consortium name="Ensembl"/>
        </authorList>
    </citation>
    <scope>IDENTIFICATION</scope>
    <source>
        <strain evidence="2">Thorbecke</strain>
    </source>
</reference>
<dbReference type="GeneID" id="100339255"/>
<dbReference type="GO" id="GO:0160040">
    <property type="term" value="P:mitocytosis"/>
    <property type="evidence" value="ECO:0007669"/>
    <property type="project" value="Ensembl"/>
</dbReference>
<proteinExistence type="predicted"/>
<dbReference type="CTD" id="56245"/>
<feature type="chain" id="PRO_5023839555" evidence="1">
    <location>
        <begin position="27"/>
        <end position="211"/>
    </location>
</feature>
<organism evidence="2 3">
    <name type="scientific">Oryctolagus cuniculus</name>
    <name type="common">Rabbit</name>
    <dbReference type="NCBI Taxonomy" id="9986"/>
    <lineage>
        <taxon>Eukaryota</taxon>
        <taxon>Metazoa</taxon>
        <taxon>Chordata</taxon>
        <taxon>Craniata</taxon>
        <taxon>Vertebrata</taxon>
        <taxon>Euteleostomi</taxon>
        <taxon>Mammalia</taxon>
        <taxon>Eutheria</taxon>
        <taxon>Euarchontoglires</taxon>
        <taxon>Glires</taxon>
        <taxon>Lagomorpha</taxon>
        <taxon>Leporidae</taxon>
        <taxon>Oryctolagus</taxon>
    </lineage>
</organism>
<name>G1U7I7_RABIT</name>
<dbReference type="InterPro" id="IPR029250">
    <property type="entry name" value="ECPIP"/>
</dbReference>